<dbReference type="GO" id="GO:0031956">
    <property type="term" value="F:medium-chain fatty acid-CoA ligase activity"/>
    <property type="evidence" value="ECO:0007669"/>
    <property type="project" value="TreeGrafter"/>
</dbReference>
<dbReference type="SUPFAM" id="SSF56801">
    <property type="entry name" value="Acetyl-CoA synthetase-like"/>
    <property type="match status" value="1"/>
</dbReference>
<dbReference type="GO" id="GO:0006631">
    <property type="term" value="P:fatty acid metabolic process"/>
    <property type="evidence" value="ECO:0007669"/>
    <property type="project" value="TreeGrafter"/>
</dbReference>
<dbReference type="InterPro" id="IPR025110">
    <property type="entry name" value="AMP-bd_C"/>
</dbReference>
<dbReference type="OrthoDB" id="9803968at2"/>
<evidence type="ECO:0000313" key="5">
    <source>
        <dbReference type="EMBL" id="MYL32083.1"/>
    </source>
</evidence>
<dbReference type="Pfam" id="PF00501">
    <property type="entry name" value="AMP-binding"/>
    <property type="match status" value="1"/>
</dbReference>
<dbReference type="Gene3D" id="3.30.300.30">
    <property type="match status" value="1"/>
</dbReference>
<evidence type="ECO:0000313" key="6">
    <source>
        <dbReference type="Proteomes" id="UP000468638"/>
    </source>
</evidence>
<gene>
    <name evidence="5" type="ORF">GLW05_00500</name>
</gene>
<dbReference type="AlphaFoldDB" id="A0A6I4ZWE1"/>
<dbReference type="InterPro" id="IPR045851">
    <property type="entry name" value="AMP-bd_C_sf"/>
</dbReference>
<comment type="caution">
    <text evidence="5">The sequence shown here is derived from an EMBL/GenBank/DDBJ whole genome shotgun (WGS) entry which is preliminary data.</text>
</comment>
<sequence>MNHTVVDYVNAAVTTHPDKVFLYQGEEQMIFREIDEQSDRLASALLDIGIEKGDHLAINALNQFEWLVSFFASAKLGATLVTLNVRYRDSEIEYMVNNAEVKAIISIDSFAGFDYVAFYQNLRDKLPTVEHYLFIGGGGFEGSYDVADLLQVEVNKKRLEQTKQQVKATDPLLIIYTSGTTGKPKGSMITHKSILASAIAQRDHFHVGEEDLAIGALPLNHVGGITCTVMVALVSQSSVTLIPFFQPQQVLQAIQEYKATILGGVPTMYLMLMNEKDLAHYNLSSLRLCIAGGSNVEPKLALTLSKQLPNATLVNLYGLSETSGACVLSNLHDSVETISNSIGVVIGDFQGKVVDTEGREVPNGDVGELVIKGDCVAQGYYQMPNETAETFSSDGWLQTGDMVTKDASSYISYKGRKKEMYITGGFNVFPVEIENILTTHDKVQLAAGIGIPDEFLGEVGRFYIVPAADTNPTEEELREFCLSHVSDYKIPKEFIFVSDVPMTPAGKIQKAKLKENGATNPQNS</sequence>
<evidence type="ECO:0000259" key="3">
    <source>
        <dbReference type="Pfam" id="PF00501"/>
    </source>
</evidence>
<dbReference type="InterPro" id="IPR042099">
    <property type="entry name" value="ANL_N_sf"/>
</dbReference>
<dbReference type="EMBL" id="WMEQ01000001">
    <property type="protein sequence ID" value="MYL32083.1"/>
    <property type="molecule type" value="Genomic_DNA"/>
</dbReference>
<keyword evidence="2" id="KW-0436">Ligase</keyword>
<organism evidence="5 6">
    <name type="scientific">Pontibacillus yanchengensis</name>
    <dbReference type="NCBI Taxonomy" id="462910"/>
    <lineage>
        <taxon>Bacteria</taxon>
        <taxon>Bacillati</taxon>
        <taxon>Bacillota</taxon>
        <taxon>Bacilli</taxon>
        <taxon>Bacillales</taxon>
        <taxon>Bacillaceae</taxon>
        <taxon>Pontibacillus</taxon>
    </lineage>
</organism>
<comment type="similarity">
    <text evidence="1">Belongs to the ATP-dependent AMP-binding enzyme family.</text>
</comment>
<dbReference type="Gene3D" id="3.40.50.12780">
    <property type="entry name" value="N-terminal domain of ligase-like"/>
    <property type="match status" value="1"/>
</dbReference>
<dbReference type="Pfam" id="PF13193">
    <property type="entry name" value="AMP-binding_C"/>
    <property type="match status" value="1"/>
</dbReference>
<name>A0A6I4ZWE1_9BACI</name>
<dbReference type="InterPro" id="IPR000873">
    <property type="entry name" value="AMP-dep_synth/lig_dom"/>
</dbReference>
<feature type="domain" description="AMP-binding enzyme C-terminal" evidence="4">
    <location>
        <begin position="432"/>
        <end position="507"/>
    </location>
</feature>
<feature type="domain" description="AMP-dependent synthetase/ligase" evidence="3">
    <location>
        <begin position="11"/>
        <end position="381"/>
    </location>
</feature>
<dbReference type="PROSITE" id="PS00455">
    <property type="entry name" value="AMP_BINDING"/>
    <property type="match status" value="1"/>
</dbReference>
<accession>A0A6I4ZWE1</accession>
<dbReference type="Proteomes" id="UP000468638">
    <property type="component" value="Unassembled WGS sequence"/>
</dbReference>
<dbReference type="InterPro" id="IPR020845">
    <property type="entry name" value="AMP-binding_CS"/>
</dbReference>
<protein>
    <submittedName>
        <fullName evidence="5">AMP-binding protein</fullName>
    </submittedName>
</protein>
<proteinExistence type="inferred from homology"/>
<evidence type="ECO:0000256" key="1">
    <source>
        <dbReference type="ARBA" id="ARBA00006432"/>
    </source>
</evidence>
<evidence type="ECO:0000259" key="4">
    <source>
        <dbReference type="Pfam" id="PF13193"/>
    </source>
</evidence>
<dbReference type="PANTHER" id="PTHR43201:SF5">
    <property type="entry name" value="MEDIUM-CHAIN ACYL-COA LIGASE ACSF2, MITOCHONDRIAL"/>
    <property type="match status" value="1"/>
</dbReference>
<dbReference type="RefSeq" id="WP_160847403.1">
    <property type="nucleotide sequence ID" value="NZ_WMEQ01000001.1"/>
</dbReference>
<evidence type="ECO:0000256" key="2">
    <source>
        <dbReference type="ARBA" id="ARBA00022598"/>
    </source>
</evidence>
<reference evidence="5 6" key="1">
    <citation type="submission" date="2019-11" db="EMBL/GenBank/DDBJ databases">
        <title>Genome sequences of 17 halophilic strains isolated from different environments.</title>
        <authorList>
            <person name="Furrow R.E."/>
        </authorList>
    </citation>
    <scope>NUCLEOTIDE SEQUENCE [LARGE SCALE GENOMIC DNA]</scope>
    <source>
        <strain evidence="5 6">22514_16_FS</strain>
    </source>
</reference>
<dbReference type="PANTHER" id="PTHR43201">
    <property type="entry name" value="ACYL-COA SYNTHETASE"/>
    <property type="match status" value="1"/>
</dbReference>